<evidence type="ECO:0000256" key="3">
    <source>
        <dbReference type="ARBA" id="ARBA00022691"/>
    </source>
</evidence>
<keyword evidence="1 4" id="KW-0489">Methyltransferase</keyword>
<dbReference type="InterPro" id="IPR029063">
    <property type="entry name" value="SAM-dependent_MTases_sf"/>
</dbReference>
<dbReference type="HOGENOM" id="CLU_047220_0_0_0"/>
<evidence type="ECO:0000256" key="2">
    <source>
        <dbReference type="ARBA" id="ARBA00022679"/>
    </source>
</evidence>
<dbReference type="Pfam" id="PF13489">
    <property type="entry name" value="Methyltransf_23"/>
    <property type="match status" value="1"/>
</dbReference>
<name>Q01UV3_SOLUE</name>
<accession>Q01UV3</accession>
<keyword evidence="2 4" id="KW-0808">Transferase</keyword>
<dbReference type="InParanoid" id="Q01UV3"/>
<dbReference type="GO" id="GO:0008168">
    <property type="term" value="F:methyltransferase activity"/>
    <property type="evidence" value="ECO:0007669"/>
    <property type="project" value="UniProtKB-KW"/>
</dbReference>
<dbReference type="eggNOG" id="COG2227">
    <property type="taxonomic scope" value="Bacteria"/>
</dbReference>
<keyword evidence="3" id="KW-0949">S-adenosyl-L-methionine</keyword>
<dbReference type="KEGG" id="sus:Acid_5620"/>
<dbReference type="OrthoDB" id="9782855at2"/>
<dbReference type="STRING" id="234267.Acid_5620"/>
<evidence type="ECO:0000256" key="1">
    <source>
        <dbReference type="ARBA" id="ARBA00022603"/>
    </source>
</evidence>
<dbReference type="AlphaFoldDB" id="Q01UV3"/>
<proteinExistence type="predicted"/>
<dbReference type="EMBL" id="CP000473">
    <property type="protein sequence ID" value="ABJ86567.1"/>
    <property type="molecule type" value="Genomic_DNA"/>
</dbReference>
<organism evidence="4">
    <name type="scientific">Solibacter usitatus (strain Ellin6076)</name>
    <dbReference type="NCBI Taxonomy" id="234267"/>
    <lineage>
        <taxon>Bacteria</taxon>
        <taxon>Pseudomonadati</taxon>
        <taxon>Acidobacteriota</taxon>
        <taxon>Terriglobia</taxon>
        <taxon>Bryobacterales</taxon>
        <taxon>Solibacteraceae</taxon>
        <taxon>Candidatus Solibacter</taxon>
    </lineage>
</organism>
<protein>
    <submittedName>
        <fullName evidence="4">Methyltransferase type 11</fullName>
    </submittedName>
</protein>
<dbReference type="PANTHER" id="PTHR43464:SF19">
    <property type="entry name" value="UBIQUINONE BIOSYNTHESIS O-METHYLTRANSFERASE, MITOCHONDRIAL"/>
    <property type="match status" value="1"/>
</dbReference>
<dbReference type="Gene3D" id="3.40.50.150">
    <property type="entry name" value="Vaccinia Virus protein VP39"/>
    <property type="match status" value="1"/>
</dbReference>
<reference evidence="4" key="1">
    <citation type="submission" date="2006-10" db="EMBL/GenBank/DDBJ databases">
        <title>Complete sequence of Solibacter usitatus Ellin6076.</title>
        <authorList>
            <consortium name="US DOE Joint Genome Institute"/>
            <person name="Copeland A."/>
            <person name="Lucas S."/>
            <person name="Lapidus A."/>
            <person name="Barry K."/>
            <person name="Detter J.C."/>
            <person name="Glavina del Rio T."/>
            <person name="Hammon N."/>
            <person name="Israni S."/>
            <person name="Dalin E."/>
            <person name="Tice H."/>
            <person name="Pitluck S."/>
            <person name="Thompson L.S."/>
            <person name="Brettin T."/>
            <person name="Bruce D."/>
            <person name="Han C."/>
            <person name="Tapia R."/>
            <person name="Gilna P."/>
            <person name="Schmutz J."/>
            <person name="Larimer F."/>
            <person name="Land M."/>
            <person name="Hauser L."/>
            <person name="Kyrpides N."/>
            <person name="Mikhailova N."/>
            <person name="Janssen P.H."/>
            <person name="Kuske C.R."/>
            <person name="Richardson P."/>
        </authorList>
    </citation>
    <scope>NUCLEOTIDE SEQUENCE</scope>
    <source>
        <strain evidence="4">Ellin6076</strain>
    </source>
</reference>
<gene>
    <name evidence="4" type="ordered locus">Acid_5620</name>
</gene>
<sequence>MESAELIAILHEVRDRVRGRNPETAAGGVPVALPDLMPLAHARDAALGKVAAIGTVNPRSGGIVNSIVQAWKRFVARVLDWHVREQVEFNRKTMACIDAALESLVETNRALVQLGDRLKAQEQVGEELKDIRNHWADWRFQWEHTLQTNEIQFLRSVADLQGGFQHRATLMDANYRDAMRGQHAEFTGALERFSLDIQKRLWADLERIRLDYERLIYSELKTIRQRAQVTGASAAASTPVAAPQSGELGFDYGRFAERFRGSEEYVKAGQQFYLPYFAECRNVLDIGCGRGEFLEMMKAAGVPAKGIDLGEESVATCRQKGLDAEVADLFVYLENLPEASLDGIFCSQVVEHLPPDRLPEMVRLCASRLQRNGVIAIETPNPECLAIFATHFYLDPTHHRPVPHPLLAFYLEEFGVGNIEVRKLSPAVESMPSLKSLPEDFREAFFGGLDYAILGRKL</sequence>
<evidence type="ECO:0000313" key="4">
    <source>
        <dbReference type="EMBL" id="ABJ86567.1"/>
    </source>
</evidence>
<dbReference type="PANTHER" id="PTHR43464">
    <property type="entry name" value="METHYLTRANSFERASE"/>
    <property type="match status" value="1"/>
</dbReference>
<dbReference type="GO" id="GO:0032259">
    <property type="term" value="P:methylation"/>
    <property type="evidence" value="ECO:0007669"/>
    <property type="project" value="UniProtKB-KW"/>
</dbReference>
<dbReference type="SUPFAM" id="SSF53335">
    <property type="entry name" value="S-adenosyl-L-methionine-dependent methyltransferases"/>
    <property type="match status" value="1"/>
</dbReference>
<dbReference type="CDD" id="cd02440">
    <property type="entry name" value="AdoMet_MTases"/>
    <property type="match status" value="1"/>
</dbReference>